<evidence type="ECO:0000259" key="2">
    <source>
        <dbReference type="Pfam" id="PF12850"/>
    </source>
</evidence>
<comment type="similarity">
    <text evidence="1">Belongs to the metallophosphoesterase superfamily. YfcE family.</text>
</comment>
<organism evidence="3 4">
    <name type="scientific">Clostridium tagluense</name>
    <dbReference type="NCBI Taxonomy" id="360422"/>
    <lineage>
        <taxon>Bacteria</taxon>
        <taxon>Bacillati</taxon>
        <taxon>Bacillota</taxon>
        <taxon>Clostridia</taxon>
        <taxon>Eubacteriales</taxon>
        <taxon>Clostridiaceae</taxon>
        <taxon>Clostridium</taxon>
    </lineage>
</organism>
<dbReference type="EMBL" id="BHYK01000004">
    <property type="protein sequence ID" value="GCD09383.1"/>
    <property type="molecule type" value="Genomic_DNA"/>
</dbReference>
<dbReference type="PANTHER" id="PTHR42850">
    <property type="entry name" value="METALLOPHOSPHOESTERASE"/>
    <property type="match status" value="1"/>
</dbReference>
<dbReference type="InterPro" id="IPR024654">
    <property type="entry name" value="Calcineurin-like_PHP_lpxH"/>
</dbReference>
<dbReference type="GO" id="GO:0016791">
    <property type="term" value="F:phosphatase activity"/>
    <property type="evidence" value="ECO:0007669"/>
    <property type="project" value="TreeGrafter"/>
</dbReference>
<feature type="domain" description="Calcineurin-like phosphoesterase" evidence="2">
    <location>
        <begin position="1"/>
        <end position="198"/>
    </location>
</feature>
<dbReference type="OrthoDB" id="9800565at2"/>
<proteinExistence type="inferred from homology"/>
<dbReference type="InterPro" id="IPR029052">
    <property type="entry name" value="Metallo-depent_PP-like"/>
</dbReference>
<comment type="caution">
    <text evidence="3">The sequence shown here is derived from an EMBL/GenBank/DDBJ whole genome shotgun (WGS) entry which is preliminary data.</text>
</comment>
<sequence>MKIGLIADIHGNLPALKVILDKFEREECDSIYCLGDTIAIGPSSKECIDLLLTLPNINFIMGNHEEYFVKGVSSITSESMSEGEKQHQIWIAKSLNNEIRERLSKFPYLIEENIKGTNVAFMHYALNNREDTKTFKPIEKNVTKESMNTLFKEIASDLIFFGHEHNASNIIGEKHYINIGSSGCTKDDITHCTIVKFKDKSYDIKVHSMKYDKEDVLRELYKREVPEKESISKYFFNV</sequence>
<reference evidence="3 4" key="1">
    <citation type="submission" date="2018-11" db="EMBL/GenBank/DDBJ databases">
        <title>Genome sequencing and assembly of Clostridium tagluense strain A121.</title>
        <authorList>
            <person name="Murakami T."/>
            <person name="Segawa T."/>
            <person name="Shcherbakova V.A."/>
            <person name="Mori H."/>
            <person name="Yoshimura Y."/>
        </authorList>
    </citation>
    <scope>NUCLEOTIDE SEQUENCE [LARGE SCALE GENOMIC DNA]</scope>
    <source>
        <strain evidence="3 4">A121</strain>
    </source>
</reference>
<dbReference type="Proteomes" id="UP000287872">
    <property type="component" value="Unassembled WGS sequence"/>
</dbReference>
<keyword evidence="4" id="KW-1185">Reference proteome</keyword>
<dbReference type="InterPro" id="IPR050126">
    <property type="entry name" value="Ap4A_hydrolase"/>
</dbReference>
<accession>A0A401UIJ7</accession>
<dbReference type="AlphaFoldDB" id="A0A401UIJ7"/>
<dbReference type="SUPFAM" id="SSF56300">
    <property type="entry name" value="Metallo-dependent phosphatases"/>
    <property type="match status" value="1"/>
</dbReference>
<dbReference type="InterPro" id="IPR011152">
    <property type="entry name" value="Pesterase_MJ0912"/>
</dbReference>
<dbReference type="PIRSF" id="PIRSF000883">
    <property type="entry name" value="Pesterase_MJ0912"/>
    <property type="match status" value="1"/>
</dbReference>
<dbReference type="Gene3D" id="3.60.21.10">
    <property type="match status" value="1"/>
</dbReference>
<dbReference type="RefSeq" id="WP_124998737.1">
    <property type="nucleotide sequence ID" value="NZ_BHYK01000004.1"/>
</dbReference>
<gene>
    <name evidence="3" type="ORF">Ctaglu_10060</name>
</gene>
<dbReference type="GO" id="GO:0005737">
    <property type="term" value="C:cytoplasm"/>
    <property type="evidence" value="ECO:0007669"/>
    <property type="project" value="TreeGrafter"/>
</dbReference>
<protein>
    <submittedName>
        <fullName evidence="3">Metallophosphatase family protein</fullName>
    </submittedName>
</protein>
<evidence type="ECO:0000256" key="1">
    <source>
        <dbReference type="ARBA" id="ARBA00008950"/>
    </source>
</evidence>
<evidence type="ECO:0000313" key="4">
    <source>
        <dbReference type="Proteomes" id="UP000287872"/>
    </source>
</evidence>
<dbReference type="Pfam" id="PF12850">
    <property type="entry name" value="Metallophos_2"/>
    <property type="match status" value="1"/>
</dbReference>
<name>A0A401UIJ7_9CLOT</name>
<dbReference type="PANTHER" id="PTHR42850:SF2">
    <property type="entry name" value="BLL5683 PROTEIN"/>
    <property type="match status" value="1"/>
</dbReference>
<evidence type="ECO:0000313" key="3">
    <source>
        <dbReference type="EMBL" id="GCD09383.1"/>
    </source>
</evidence>